<organism evidence="3 4">
    <name type="scientific">Paralvinella palmiformis</name>
    <dbReference type="NCBI Taxonomy" id="53620"/>
    <lineage>
        <taxon>Eukaryota</taxon>
        <taxon>Metazoa</taxon>
        <taxon>Spiralia</taxon>
        <taxon>Lophotrochozoa</taxon>
        <taxon>Annelida</taxon>
        <taxon>Polychaeta</taxon>
        <taxon>Sedentaria</taxon>
        <taxon>Canalipalpata</taxon>
        <taxon>Terebellida</taxon>
        <taxon>Terebelliformia</taxon>
        <taxon>Alvinellidae</taxon>
        <taxon>Paralvinella</taxon>
    </lineage>
</organism>
<accession>A0AAD9MX03</accession>
<reference evidence="3" key="1">
    <citation type="journal article" date="2023" name="Mol. Biol. Evol.">
        <title>Third-Generation Sequencing Reveals the Adaptive Role of the Epigenome in Three Deep-Sea Polychaetes.</title>
        <authorList>
            <person name="Perez M."/>
            <person name="Aroh O."/>
            <person name="Sun Y."/>
            <person name="Lan Y."/>
            <person name="Juniper S.K."/>
            <person name="Young C.R."/>
            <person name="Angers B."/>
            <person name="Qian P.Y."/>
        </authorList>
    </citation>
    <scope>NUCLEOTIDE SEQUENCE</scope>
    <source>
        <strain evidence="3">P08H-3</strain>
    </source>
</reference>
<feature type="region of interest" description="Disordered" evidence="1">
    <location>
        <begin position="1"/>
        <end position="64"/>
    </location>
</feature>
<comment type="caution">
    <text evidence="3">The sequence shown here is derived from an EMBL/GenBank/DDBJ whole genome shotgun (WGS) entry which is preliminary data.</text>
</comment>
<dbReference type="PANTHER" id="PTHR35170:SF2">
    <property type="entry name" value="PROTEIN DD3-3"/>
    <property type="match status" value="1"/>
</dbReference>
<feature type="transmembrane region" description="Helical" evidence="2">
    <location>
        <begin position="84"/>
        <end position="102"/>
    </location>
</feature>
<keyword evidence="2" id="KW-0812">Transmembrane</keyword>
<keyword evidence="2" id="KW-0472">Membrane</keyword>
<evidence type="ECO:0000256" key="2">
    <source>
        <dbReference type="SAM" id="Phobius"/>
    </source>
</evidence>
<dbReference type="EMBL" id="JAODUP010000491">
    <property type="protein sequence ID" value="KAK2148555.1"/>
    <property type="molecule type" value="Genomic_DNA"/>
</dbReference>
<dbReference type="PANTHER" id="PTHR35170">
    <property type="entry name" value="PROTEIN DD3-3"/>
    <property type="match status" value="1"/>
</dbReference>
<evidence type="ECO:0000313" key="3">
    <source>
        <dbReference type="EMBL" id="KAK2148555.1"/>
    </source>
</evidence>
<keyword evidence="4" id="KW-1185">Reference proteome</keyword>
<dbReference type="InterPro" id="IPR053320">
    <property type="entry name" value="Protein_DD3-3_O-glyco"/>
</dbReference>
<feature type="compositionally biased region" description="Basic and acidic residues" evidence="1">
    <location>
        <begin position="16"/>
        <end position="43"/>
    </location>
</feature>
<protein>
    <submittedName>
        <fullName evidence="3">Uncharacterized protein</fullName>
    </submittedName>
</protein>
<sequence>MMDSESENDEEICLESVKDKTPEPVAEVQKHEEAYSEEHERSQLKAVEVTPGLDDISSASDSDDDSDAVIDLITFQMMMMITRVLLLLSVASCVIADIYLHVPRGSNNRLNEKSANRKNANRLFDSQNNNRGGYNVGDKTDKSAGNNEENQYRMTYFQSDSKYGVRSDGEGKTYLTVEWTIQHGCGGNEDTDPHKVNCNLVLQYMCQDDVNAATGTEDTKHFTFRNGVQTNIQNYNKPNNPNESKAAMKNRRKNALSRSRGLHESWDWYNKCYIRERNKGLFTADQILKNNNGLGYSSAIYTRQNPNGDRYGYECPEERDYYPYWHPSPWKDITVLAENSSLCQ</sequence>
<proteinExistence type="predicted"/>
<name>A0AAD9MX03_9ANNE</name>
<gene>
    <name evidence="3" type="ORF">LSH36_491g01044</name>
</gene>
<keyword evidence="2" id="KW-1133">Transmembrane helix</keyword>
<dbReference type="AlphaFoldDB" id="A0AAD9MX03"/>
<evidence type="ECO:0000313" key="4">
    <source>
        <dbReference type="Proteomes" id="UP001208570"/>
    </source>
</evidence>
<feature type="region of interest" description="Disordered" evidence="1">
    <location>
        <begin position="106"/>
        <end position="150"/>
    </location>
</feature>
<dbReference type="Proteomes" id="UP001208570">
    <property type="component" value="Unassembled WGS sequence"/>
</dbReference>
<evidence type="ECO:0000256" key="1">
    <source>
        <dbReference type="SAM" id="MobiDB-lite"/>
    </source>
</evidence>
<feature type="compositionally biased region" description="Acidic residues" evidence="1">
    <location>
        <begin position="1"/>
        <end position="13"/>
    </location>
</feature>